<dbReference type="RefSeq" id="WP_126684035.1">
    <property type="nucleotide sequence ID" value="NZ_RYYV01000004.1"/>
</dbReference>
<dbReference type="EMBL" id="RYYV01000004">
    <property type="protein sequence ID" value="RUL77640.1"/>
    <property type="molecule type" value="Genomic_DNA"/>
</dbReference>
<keyword evidence="1" id="KW-0732">Signal</keyword>
<protein>
    <submittedName>
        <fullName evidence="2">Uncharacterized protein</fullName>
    </submittedName>
</protein>
<proteinExistence type="predicted"/>
<sequence length="323" mass="36692">MTACKQLSWKVLPFFAAMALAGPMTSATAAQPMSRLVINAPTSQDFQQLFYEDDKWTSTRSMVNGLLAVPFTFKHFSDDDLQQFGSQMKSWHKTLDLEVGAIKEWSQDGEKSFQLQKAEFDRLGQHGWIISGFAMDEPLSKAMSLHMSEDATLEQTIRFIIAVRRNYPDALIGDIEPFPSRSVDEHVRWLDRLQARLHQLGEKGLDFYRVDPDWVAFQVAHKGSWSDLKKIEDHCHASGVKFSLIYWDSDFWQAKQSGTLSDKTWYDGIMKEQRSYAAAGGKPDQYVIESWTGQPKTVLPDSAPYSFTNSARDFVRLIGGGKL</sequence>
<organism evidence="2 3">
    <name type="scientific">Dyella choica</name>
    <dbReference type="NCBI Taxonomy" id="1927959"/>
    <lineage>
        <taxon>Bacteria</taxon>
        <taxon>Pseudomonadati</taxon>
        <taxon>Pseudomonadota</taxon>
        <taxon>Gammaproteobacteria</taxon>
        <taxon>Lysobacterales</taxon>
        <taxon>Rhodanobacteraceae</taxon>
        <taxon>Dyella</taxon>
    </lineage>
</organism>
<name>A0A432M997_9GAMM</name>
<dbReference type="Proteomes" id="UP000274358">
    <property type="component" value="Unassembled WGS sequence"/>
</dbReference>
<feature type="chain" id="PRO_5019381400" evidence="1">
    <location>
        <begin position="30"/>
        <end position="323"/>
    </location>
</feature>
<dbReference type="OrthoDB" id="5181253at2"/>
<reference evidence="2 3" key="1">
    <citation type="submission" date="2018-12" db="EMBL/GenBank/DDBJ databases">
        <title>Dyella dinghuensis sp. nov. DHOA06 and Dyella choica sp. nov. 4M-K27, isolated from forest soil.</title>
        <authorList>
            <person name="Qiu L.-H."/>
            <person name="Gao Z.-H."/>
        </authorList>
    </citation>
    <scope>NUCLEOTIDE SEQUENCE [LARGE SCALE GENOMIC DNA]</scope>
    <source>
        <strain evidence="2 3">4M-K27</strain>
    </source>
</reference>
<accession>A0A432M997</accession>
<keyword evidence="3" id="KW-1185">Reference proteome</keyword>
<evidence type="ECO:0000256" key="1">
    <source>
        <dbReference type="SAM" id="SignalP"/>
    </source>
</evidence>
<feature type="signal peptide" evidence="1">
    <location>
        <begin position="1"/>
        <end position="29"/>
    </location>
</feature>
<evidence type="ECO:0000313" key="2">
    <source>
        <dbReference type="EMBL" id="RUL77640.1"/>
    </source>
</evidence>
<gene>
    <name evidence="2" type="ORF">EKH80_07130</name>
</gene>
<evidence type="ECO:0000313" key="3">
    <source>
        <dbReference type="Proteomes" id="UP000274358"/>
    </source>
</evidence>
<dbReference type="AlphaFoldDB" id="A0A432M997"/>
<comment type="caution">
    <text evidence="2">The sequence shown here is derived from an EMBL/GenBank/DDBJ whole genome shotgun (WGS) entry which is preliminary data.</text>
</comment>